<dbReference type="Pfam" id="PF00448">
    <property type="entry name" value="SRP54"/>
    <property type="match status" value="1"/>
</dbReference>
<sequence>MSLFQRIKNVFTGQSKQEEEKVSREEAELSEEQPVDEVKPAEKEKIIEIEEDASQEEDQTERFVSTAVEEKEDIQEEIEEVKRFDRGLDKSSKSLKRRINELLANFRYIDEEFFEDIENMLIESDVGFEATLEISDILREEAKIENVRTMEDAEELIVKTLVDIYENSIPPYEGVHLNEEGLSVLLFVGVNGVGKTTTIAKLAHQYIEEGKKVVLAAGDTFRAGAIEQLHVWGDRVGADVVSSEIGGDPAAVVFDGIKQAKETGADILMVDTAGRLQNKKNLMLELEKMHRVIQKELPEAPQEVLLVLDATTGQNALIQAKEFKQTTDVTGIVLTKMDGTAKGGIIIAIGKELGLPVKFVGFGEKMEDLRPFDADNFAYGLFSDLIEETV</sequence>
<dbReference type="GO" id="GO:0005737">
    <property type="term" value="C:cytoplasm"/>
    <property type="evidence" value="ECO:0007669"/>
    <property type="project" value="UniProtKB-SubCell"/>
</dbReference>
<comment type="subcellular location">
    <subcellularLocation>
        <location evidence="9">Cell membrane</location>
        <topology evidence="9">Peripheral membrane protein</topology>
        <orientation evidence="9">Cytoplasmic side</orientation>
    </subcellularLocation>
    <subcellularLocation>
        <location evidence="9">Cytoplasm</location>
    </subcellularLocation>
</comment>
<feature type="binding site" evidence="9">
    <location>
        <begin position="189"/>
        <end position="196"/>
    </location>
    <ligand>
        <name>GTP</name>
        <dbReference type="ChEBI" id="CHEBI:37565"/>
    </ligand>
</feature>
<evidence type="ECO:0000256" key="5">
    <source>
        <dbReference type="ARBA" id="ARBA00023134"/>
    </source>
</evidence>
<evidence type="ECO:0000256" key="6">
    <source>
        <dbReference type="ARBA" id="ARBA00023136"/>
    </source>
</evidence>
<keyword evidence="7 9" id="KW-0675">Receptor</keyword>
<dbReference type="SUPFAM" id="SSF52540">
    <property type="entry name" value="P-loop containing nucleoside triphosphate hydrolases"/>
    <property type="match status" value="1"/>
</dbReference>
<evidence type="ECO:0000259" key="11">
    <source>
        <dbReference type="PROSITE" id="PS00300"/>
    </source>
</evidence>
<feature type="domain" description="SRP54-type proteins GTP-binding" evidence="11">
    <location>
        <begin position="356"/>
        <end position="369"/>
    </location>
</feature>
<dbReference type="HAMAP" id="MF_00920">
    <property type="entry name" value="FtsY"/>
    <property type="match status" value="1"/>
</dbReference>
<dbReference type="Pfam" id="PF02881">
    <property type="entry name" value="SRP54_N"/>
    <property type="match status" value="1"/>
</dbReference>
<dbReference type="SMART" id="SM00962">
    <property type="entry name" value="SRP54"/>
    <property type="match status" value="1"/>
</dbReference>
<keyword evidence="2 9" id="KW-0963">Cytoplasm</keyword>
<dbReference type="GO" id="GO:0005886">
    <property type="term" value="C:plasma membrane"/>
    <property type="evidence" value="ECO:0007669"/>
    <property type="project" value="UniProtKB-SubCell"/>
</dbReference>
<keyword evidence="6 9" id="KW-0472">Membrane</keyword>
<feature type="binding site" evidence="9">
    <location>
        <begin position="335"/>
        <end position="338"/>
    </location>
    <ligand>
        <name>GTP</name>
        <dbReference type="ChEBI" id="CHEBI:37565"/>
    </ligand>
</feature>
<dbReference type="GO" id="GO:0003924">
    <property type="term" value="F:GTPase activity"/>
    <property type="evidence" value="ECO:0007669"/>
    <property type="project" value="UniProtKB-UniRule"/>
</dbReference>
<dbReference type="GO" id="GO:0005047">
    <property type="term" value="F:signal recognition particle binding"/>
    <property type="evidence" value="ECO:0007669"/>
    <property type="project" value="TreeGrafter"/>
</dbReference>
<dbReference type="Gene3D" id="1.20.120.140">
    <property type="entry name" value="Signal recognition particle SRP54, nucleotide-binding domain"/>
    <property type="match status" value="1"/>
</dbReference>
<dbReference type="CDD" id="cd17874">
    <property type="entry name" value="FtsY"/>
    <property type="match status" value="1"/>
</dbReference>
<evidence type="ECO:0000313" key="13">
    <source>
        <dbReference type="Proteomes" id="UP001171751"/>
    </source>
</evidence>
<comment type="function">
    <text evidence="9">Involved in targeting and insertion of nascent membrane proteins into the cytoplasmic membrane. Acts as a receptor for the complex formed by the signal recognition particle (SRP) and the ribosome-nascent chain (RNC).</text>
</comment>
<dbReference type="EMBL" id="JAUNQW010000002">
    <property type="protein sequence ID" value="MDO5456881.1"/>
    <property type="molecule type" value="Genomic_DNA"/>
</dbReference>
<dbReference type="InterPro" id="IPR027417">
    <property type="entry name" value="P-loop_NTPase"/>
</dbReference>
<dbReference type="PANTHER" id="PTHR43134:SF1">
    <property type="entry name" value="SIGNAL RECOGNITION PARTICLE RECEPTOR SUBUNIT ALPHA"/>
    <property type="match status" value="1"/>
</dbReference>
<feature type="compositionally biased region" description="Basic and acidic residues" evidence="10">
    <location>
        <begin position="16"/>
        <end position="27"/>
    </location>
</feature>
<dbReference type="FunFam" id="1.20.120.140:FF:000002">
    <property type="entry name" value="Signal recognition particle receptor FtsY"/>
    <property type="match status" value="1"/>
</dbReference>
<dbReference type="InterPro" id="IPR036225">
    <property type="entry name" value="SRP/SRP_N"/>
</dbReference>
<evidence type="ECO:0000256" key="8">
    <source>
        <dbReference type="ARBA" id="ARBA00048027"/>
    </source>
</evidence>
<keyword evidence="1 9" id="KW-1003">Cell membrane</keyword>
<dbReference type="GO" id="GO:0006614">
    <property type="term" value="P:SRP-dependent cotranslational protein targeting to membrane"/>
    <property type="evidence" value="ECO:0007669"/>
    <property type="project" value="InterPro"/>
</dbReference>
<dbReference type="PANTHER" id="PTHR43134">
    <property type="entry name" value="SIGNAL RECOGNITION PARTICLE RECEPTOR SUBUNIT ALPHA"/>
    <property type="match status" value="1"/>
</dbReference>
<keyword evidence="4 9" id="KW-0378">Hydrolase</keyword>
<comment type="catalytic activity">
    <reaction evidence="8 9">
        <text>GTP + H2O = GDP + phosphate + H(+)</text>
        <dbReference type="Rhea" id="RHEA:19669"/>
        <dbReference type="ChEBI" id="CHEBI:15377"/>
        <dbReference type="ChEBI" id="CHEBI:15378"/>
        <dbReference type="ChEBI" id="CHEBI:37565"/>
        <dbReference type="ChEBI" id="CHEBI:43474"/>
        <dbReference type="ChEBI" id="CHEBI:58189"/>
        <dbReference type="EC" id="3.6.5.4"/>
    </reaction>
</comment>
<keyword evidence="3 9" id="KW-0547">Nucleotide-binding</keyword>
<dbReference type="InterPro" id="IPR000897">
    <property type="entry name" value="SRP54_GTPase_dom"/>
</dbReference>
<keyword evidence="5 9" id="KW-0342">GTP-binding</keyword>
<proteinExistence type="inferred from homology"/>
<feature type="region of interest" description="Disordered" evidence="10">
    <location>
        <begin position="15"/>
        <end position="40"/>
    </location>
</feature>
<comment type="similarity">
    <text evidence="9">Belongs to the GTP-binding SRP family. FtsY subfamily.</text>
</comment>
<keyword evidence="13" id="KW-1185">Reference proteome</keyword>
<comment type="subunit">
    <text evidence="9">Part of the signal recognition particle protein translocation system, which is composed of SRP and FtsY.</text>
</comment>
<dbReference type="EC" id="3.6.5.4" evidence="9"/>
<evidence type="ECO:0000256" key="3">
    <source>
        <dbReference type="ARBA" id="ARBA00022741"/>
    </source>
</evidence>
<dbReference type="SMART" id="SM00382">
    <property type="entry name" value="AAA"/>
    <property type="match status" value="1"/>
</dbReference>
<gene>
    <name evidence="9 12" type="primary">ftsY</name>
    <name evidence="12" type="ORF">Q4F26_00915</name>
</gene>
<dbReference type="NCBIfam" id="TIGR00064">
    <property type="entry name" value="ftsY"/>
    <property type="match status" value="1"/>
</dbReference>
<organism evidence="12 13">
    <name type="scientific">Atopococcus tabaci</name>
    <dbReference type="NCBI Taxonomy" id="269774"/>
    <lineage>
        <taxon>Bacteria</taxon>
        <taxon>Bacillati</taxon>
        <taxon>Bacillota</taxon>
        <taxon>Bacilli</taxon>
        <taxon>Lactobacillales</taxon>
        <taxon>Carnobacteriaceae</taxon>
        <taxon>Atopococcus</taxon>
    </lineage>
</organism>
<evidence type="ECO:0000256" key="1">
    <source>
        <dbReference type="ARBA" id="ARBA00022475"/>
    </source>
</evidence>
<comment type="caution">
    <text evidence="12">The sequence shown here is derived from an EMBL/GenBank/DDBJ whole genome shotgun (WGS) entry which is preliminary data.</text>
</comment>
<evidence type="ECO:0000256" key="2">
    <source>
        <dbReference type="ARBA" id="ARBA00022490"/>
    </source>
</evidence>
<reference evidence="12" key="1">
    <citation type="submission" date="2023-07" db="EMBL/GenBank/DDBJ databases">
        <title>Between Cages and Wild: Unraveling the Impact of Captivity on Animal Microbiomes and Antimicrobial Resistance.</title>
        <authorList>
            <person name="Schmartz G.P."/>
            <person name="Rehner J."/>
            <person name="Schuff M.J."/>
            <person name="Becker S.L."/>
            <person name="Kravczyk M."/>
            <person name="Gurevich A."/>
            <person name="Francke R."/>
            <person name="Mueller R."/>
            <person name="Keller V."/>
            <person name="Keller A."/>
        </authorList>
    </citation>
    <scope>NUCLEOTIDE SEQUENCE</scope>
    <source>
        <strain evidence="12">S39M_St_73</strain>
    </source>
</reference>
<dbReference type="SMART" id="SM00963">
    <property type="entry name" value="SRP54_N"/>
    <property type="match status" value="1"/>
</dbReference>
<dbReference type="SUPFAM" id="SSF47364">
    <property type="entry name" value="Domain of the SRP/SRP receptor G-proteins"/>
    <property type="match status" value="1"/>
</dbReference>
<dbReference type="InterPro" id="IPR042101">
    <property type="entry name" value="SRP54_N_sf"/>
</dbReference>
<feature type="binding site" evidence="9">
    <location>
        <begin position="271"/>
        <end position="275"/>
    </location>
    <ligand>
        <name>GTP</name>
        <dbReference type="ChEBI" id="CHEBI:37565"/>
    </ligand>
</feature>
<dbReference type="InterPro" id="IPR013822">
    <property type="entry name" value="Signal_recog_particl_SRP54_hlx"/>
</dbReference>
<accession>A0AA43RJY1</accession>
<dbReference type="AlphaFoldDB" id="A0AA43RJY1"/>
<dbReference type="InterPro" id="IPR004390">
    <property type="entry name" value="SR_rcpt_FtsY"/>
</dbReference>
<evidence type="ECO:0000256" key="9">
    <source>
        <dbReference type="HAMAP-Rule" id="MF_00920"/>
    </source>
</evidence>
<evidence type="ECO:0000256" key="7">
    <source>
        <dbReference type="ARBA" id="ARBA00023170"/>
    </source>
</evidence>
<dbReference type="Proteomes" id="UP001171751">
    <property type="component" value="Unassembled WGS sequence"/>
</dbReference>
<evidence type="ECO:0000256" key="10">
    <source>
        <dbReference type="SAM" id="MobiDB-lite"/>
    </source>
</evidence>
<dbReference type="InterPro" id="IPR003593">
    <property type="entry name" value="AAA+_ATPase"/>
</dbReference>
<evidence type="ECO:0000313" key="12">
    <source>
        <dbReference type="EMBL" id="MDO5456881.1"/>
    </source>
</evidence>
<dbReference type="GO" id="GO:0005525">
    <property type="term" value="F:GTP binding"/>
    <property type="evidence" value="ECO:0007669"/>
    <property type="project" value="UniProtKB-UniRule"/>
</dbReference>
<protein>
    <recommendedName>
        <fullName evidence="9">Signal recognition particle receptor FtsY</fullName>
        <shortName evidence="9">SRP receptor</shortName>
        <ecNumber evidence="9">3.6.5.4</ecNumber>
    </recommendedName>
</protein>
<name>A0AA43RJY1_9LACT</name>
<dbReference type="Gene3D" id="3.40.50.300">
    <property type="entry name" value="P-loop containing nucleotide triphosphate hydrolases"/>
    <property type="match status" value="1"/>
</dbReference>
<dbReference type="FunFam" id="3.40.50.300:FF:000053">
    <property type="entry name" value="Signal recognition particle receptor FtsY"/>
    <property type="match status" value="1"/>
</dbReference>
<evidence type="ECO:0000256" key="4">
    <source>
        <dbReference type="ARBA" id="ARBA00022801"/>
    </source>
</evidence>
<dbReference type="PROSITE" id="PS00300">
    <property type="entry name" value="SRP54"/>
    <property type="match status" value="1"/>
</dbReference>